<dbReference type="InterPro" id="IPR016140">
    <property type="entry name" value="Bifunc_inhib/LTP/seed_store"/>
</dbReference>
<keyword evidence="5" id="KW-0472">Membrane</keyword>
<reference evidence="7 8" key="1">
    <citation type="submission" date="2024-02" db="EMBL/GenBank/DDBJ databases">
        <title>High-quality chromosome-scale genome assembly of Pensacola bahiagrass (Paspalum notatum Flugge var. saurae).</title>
        <authorList>
            <person name="Vega J.M."/>
            <person name="Podio M."/>
            <person name="Orjuela J."/>
            <person name="Siena L.A."/>
            <person name="Pessino S.C."/>
            <person name="Combes M.C."/>
            <person name="Mariac C."/>
            <person name="Albertini E."/>
            <person name="Pupilli F."/>
            <person name="Ortiz J.P.A."/>
            <person name="Leblanc O."/>
        </authorList>
    </citation>
    <scope>NUCLEOTIDE SEQUENCE [LARGE SCALE GENOMIC DNA]</scope>
    <source>
        <strain evidence="7">R1</strain>
        <tissue evidence="7">Leaf</tissue>
    </source>
</reference>
<name>A0AAQ3Q175_PASNO</name>
<comment type="similarity">
    <text evidence="1">Belongs to the plant LTP family.</text>
</comment>
<protein>
    <recommendedName>
        <fullName evidence="6">Bifunctional inhibitor/plant lipid transfer protein/seed storage helical domain-containing protein</fullName>
    </recommendedName>
</protein>
<dbReference type="Gene3D" id="1.10.110.10">
    <property type="entry name" value="Plant lipid-transfer and hydrophobic proteins"/>
    <property type="match status" value="1"/>
</dbReference>
<evidence type="ECO:0000256" key="4">
    <source>
        <dbReference type="ARBA" id="ARBA00023180"/>
    </source>
</evidence>
<accession>A0AAQ3Q175</accession>
<evidence type="ECO:0000313" key="8">
    <source>
        <dbReference type="Proteomes" id="UP001341281"/>
    </source>
</evidence>
<dbReference type="PANTHER" id="PTHR33044">
    <property type="entry name" value="BIFUNCTIONAL INHIBITOR/LIPID-TRANSFER PROTEIN/SEED STORAGE 2S ALBUMIN SUPERFAMILY PROTEIN-RELATED"/>
    <property type="match status" value="1"/>
</dbReference>
<gene>
    <name evidence="7" type="ORF">U9M48_007090</name>
</gene>
<proteinExistence type="inferred from homology"/>
<keyword evidence="5" id="KW-1133">Transmembrane helix</keyword>
<dbReference type="Pfam" id="PF14368">
    <property type="entry name" value="LTP_2"/>
    <property type="match status" value="1"/>
</dbReference>
<evidence type="ECO:0000256" key="1">
    <source>
        <dbReference type="ARBA" id="ARBA00009748"/>
    </source>
</evidence>
<evidence type="ECO:0000256" key="2">
    <source>
        <dbReference type="ARBA" id="ARBA00022729"/>
    </source>
</evidence>
<dbReference type="Proteomes" id="UP001341281">
    <property type="component" value="Chromosome 02"/>
</dbReference>
<dbReference type="CDD" id="cd00010">
    <property type="entry name" value="AAI_LTSS"/>
    <property type="match status" value="1"/>
</dbReference>
<dbReference type="InterPro" id="IPR043325">
    <property type="entry name" value="LTSS"/>
</dbReference>
<keyword evidence="3" id="KW-1015">Disulfide bond</keyword>
<dbReference type="EMBL" id="CP144746">
    <property type="protein sequence ID" value="WVZ56584.1"/>
    <property type="molecule type" value="Genomic_DNA"/>
</dbReference>
<sequence length="204" mass="22127">MIATYPSKRTISSSASESSSSSHLHIIVVTTMAQTFLVTVLLVTVAVISSSPQPSAAFMIPCIPFLPKIPFLPCYQPLPDPPVKQVTECWTPLMKMMPCTAFLTNASVTEPSPACCRGFNSIADDGGTICFCHVGNGDVAKLLPAPMNSTRMFSLPVFCDFNLRLEAFAHCNRNGEERCAADYASKHWTFVIVSTLAMLITDPD</sequence>
<evidence type="ECO:0000256" key="5">
    <source>
        <dbReference type="SAM" id="Phobius"/>
    </source>
</evidence>
<keyword evidence="8" id="KW-1185">Reference proteome</keyword>
<dbReference type="SUPFAM" id="SSF47699">
    <property type="entry name" value="Bifunctional inhibitor/lipid-transfer protein/seed storage 2S albumin"/>
    <property type="match status" value="1"/>
</dbReference>
<evidence type="ECO:0000259" key="6">
    <source>
        <dbReference type="Pfam" id="PF14368"/>
    </source>
</evidence>
<organism evidence="7 8">
    <name type="scientific">Paspalum notatum var. saurae</name>
    <dbReference type="NCBI Taxonomy" id="547442"/>
    <lineage>
        <taxon>Eukaryota</taxon>
        <taxon>Viridiplantae</taxon>
        <taxon>Streptophyta</taxon>
        <taxon>Embryophyta</taxon>
        <taxon>Tracheophyta</taxon>
        <taxon>Spermatophyta</taxon>
        <taxon>Magnoliopsida</taxon>
        <taxon>Liliopsida</taxon>
        <taxon>Poales</taxon>
        <taxon>Poaceae</taxon>
        <taxon>PACMAD clade</taxon>
        <taxon>Panicoideae</taxon>
        <taxon>Andropogonodae</taxon>
        <taxon>Paspaleae</taxon>
        <taxon>Paspalinae</taxon>
        <taxon>Paspalum</taxon>
    </lineage>
</organism>
<feature type="domain" description="Bifunctional inhibitor/plant lipid transfer protein/seed storage helical" evidence="6">
    <location>
        <begin position="83"/>
        <end position="162"/>
    </location>
</feature>
<keyword evidence="5" id="KW-0812">Transmembrane</keyword>
<keyword evidence="2" id="KW-0732">Signal</keyword>
<dbReference type="InterPro" id="IPR036312">
    <property type="entry name" value="Bifun_inhib/LTP/seed_sf"/>
</dbReference>
<evidence type="ECO:0000256" key="3">
    <source>
        <dbReference type="ARBA" id="ARBA00023157"/>
    </source>
</evidence>
<evidence type="ECO:0000313" key="7">
    <source>
        <dbReference type="EMBL" id="WVZ56584.1"/>
    </source>
</evidence>
<keyword evidence="4" id="KW-0325">Glycoprotein</keyword>
<dbReference type="AlphaFoldDB" id="A0AAQ3Q175"/>
<feature type="transmembrane region" description="Helical" evidence="5">
    <location>
        <begin position="24"/>
        <end position="49"/>
    </location>
</feature>